<keyword evidence="3" id="KW-1185">Reference proteome</keyword>
<dbReference type="Pfam" id="PF07727">
    <property type="entry name" value="RVT_2"/>
    <property type="match status" value="1"/>
</dbReference>
<evidence type="ECO:0000313" key="2">
    <source>
        <dbReference type="EMBL" id="KYP32201.1"/>
    </source>
</evidence>
<name>A0A151QPG5_CAJCA</name>
<dbReference type="EMBL" id="KQ485393">
    <property type="protein sequence ID" value="KYP32201.1"/>
    <property type="molecule type" value="Genomic_DNA"/>
</dbReference>
<feature type="domain" description="Reverse transcriptase Ty1/copia-type" evidence="1">
    <location>
        <begin position="3"/>
        <end position="78"/>
    </location>
</feature>
<reference evidence="2" key="1">
    <citation type="journal article" date="2012" name="Nat. Biotechnol.">
        <title>Draft genome sequence of pigeonpea (Cajanus cajan), an orphan legume crop of resource-poor farmers.</title>
        <authorList>
            <person name="Varshney R.K."/>
            <person name="Chen W."/>
            <person name="Li Y."/>
            <person name="Bharti A.K."/>
            <person name="Saxena R.K."/>
            <person name="Schlueter J.A."/>
            <person name="Donoghue M.T."/>
            <person name="Azam S."/>
            <person name="Fan G."/>
            <person name="Whaley A.M."/>
            <person name="Farmer A.D."/>
            <person name="Sheridan J."/>
            <person name="Iwata A."/>
            <person name="Tuteja R."/>
            <person name="Penmetsa R.V."/>
            <person name="Wu W."/>
            <person name="Upadhyaya H.D."/>
            <person name="Yang S.P."/>
            <person name="Shah T."/>
            <person name="Saxena K.B."/>
            <person name="Michael T."/>
            <person name="McCombie W.R."/>
            <person name="Yang B."/>
            <person name="Zhang G."/>
            <person name="Yang H."/>
            <person name="Wang J."/>
            <person name="Spillane C."/>
            <person name="Cook D.R."/>
            <person name="May G.D."/>
            <person name="Xu X."/>
            <person name="Jackson S.A."/>
        </authorList>
    </citation>
    <scope>NUCLEOTIDE SEQUENCE [LARGE SCALE GENOMIC DNA]</scope>
</reference>
<gene>
    <name evidence="2" type="ORF">KK1_047165</name>
</gene>
<dbReference type="AlphaFoldDB" id="A0A151QPG5"/>
<evidence type="ECO:0000259" key="1">
    <source>
        <dbReference type="Pfam" id="PF07727"/>
    </source>
</evidence>
<dbReference type="Gramene" id="C.cajan_45390.t">
    <property type="protein sequence ID" value="C.cajan_45390.t"/>
    <property type="gene ID" value="C.cajan_45390"/>
</dbReference>
<dbReference type="InterPro" id="IPR013103">
    <property type="entry name" value="RVT_2"/>
</dbReference>
<sequence>MRSKVDTTLFRKEYGTNFILVQIYVDDIIFSATNESLCEDFSKLMQIEFQISMMGELKFFLGLQIKQPYEGIYIHQFYIKFIDIDHEWANIFMKAIFEEHFRSIRNHLHLKCMSD</sequence>
<accession>A0A151QPG5</accession>
<evidence type="ECO:0000313" key="3">
    <source>
        <dbReference type="Proteomes" id="UP000075243"/>
    </source>
</evidence>
<proteinExistence type="predicted"/>
<protein>
    <recommendedName>
        <fullName evidence="1">Reverse transcriptase Ty1/copia-type domain-containing protein</fullName>
    </recommendedName>
</protein>
<organism evidence="2 3">
    <name type="scientific">Cajanus cajan</name>
    <name type="common">Pigeon pea</name>
    <name type="synonym">Cajanus indicus</name>
    <dbReference type="NCBI Taxonomy" id="3821"/>
    <lineage>
        <taxon>Eukaryota</taxon>
        <taxon>Viridiplantae</taxon>
        <taxon>Streptophyta</taxon>
        <taxon>Embryophyta</taxon>
        <taxon>Tracheophyta</taxon>
        <taxon>Spermatophyta</taxon>
        <taxon>Magnoliopsida</taxon>
        <taxon>eudicotyledons</taxon>
        <taxon>Gunneridae</taxon>
        <taxon>Pentapetalae</taxon>
        <taxon>rosids</taxon>
        <taxon>fabids</taxon>
        <taxon>Fabales</taxon>
        <taxon>Fabaceae</taxon>
        <taxon>Papilionoideae</taxon>
        <taxon>50 kb inversion clade</taxon>
        <taxon>NPAAA clade</taxon>
        <taxon>indigoferoid/millettioid clade</taxon>
        <taxon>Phaseoleae</taxon>
        <taxon>Cajanus</taxon>
    </lineage>
</organism>
<dbReference type="Proteomes" id="UP000075243">
    <property type="component" value="Unassembled WGS sequence"/>
</dbReference>